<protein>
    <submittedName>
        <fullName evidence="1">Uncharacterized protein</fullName>
    </submittedName>
</protein>
<dbReference type="PANTHER" id="PTHR11937">
    <property type="entry name" value="ACTIN"/>
    <property type="match status" value="1"/>
</dbReference>
<accession>A0A7J7F6R0</accession>
<proteinExistence type="predicted"/>
<dbReference type="InterPro" id="IPR043129">
    <property type="entry name" value="ATPase_NBD"/>
</dbReference>
<dbReference type="AlphaFoldDB" id="A0A7J7F6R0"/>
<evidence type="ECO:0000313" key="1">
    <source>
        <dbReference type="EMBL" id="KAF5923709.1"/>
    </source>
</evidence>
<comment type="caution">
    <text evidence="1">The sequence shown here is derived from an EMBL/GenBank/DDBJ whole genome shotgun (WGS) entry which is preliminary data.</text>
</comment>
<name>A0A7J7F6R0_DICBM</name>
<reference evidence="1 2" key="1">
    <citation type="journal article" date="2020" name="Mol. Biol. Evol.">
        <title>Interspecific Gene Flow and the Evolution of Specialization in Black and White Rhinoceros.</title>
        <authorList>
            <person name="Moodley Y."/>
            <person name="Westbury M.V."/>
            <person name="Russo I.M."/>
            <person name="Gopalakrishnan S."/>
            <person name="Rakotoarivelo A."/>
            <person name="Olsen R.A."/>
            <person name="Prost S."/>
            <person name="Tunstall T."/>
            <person name="Ryder O.A."/>
            <person name="Dalen L."/>
            <person name="Bruford M.W."/>
        </authorList>
    </citation>
    <scope>NUCLEOTIDE SEQUENCE [LARGE SCALE GENOMIC DNA]</scope>
    <source>
        <strain evidence="1">SBR-YM</strain>
        <tissue evidence="1">Skin</tissue>
    </source>
</reference>
<dbReference type="EMBL" id="JACDTQ010001196">
    <property type="protein sequence ID" value="KAF5923709.1"/>
    <property type="molecule type" value="Genomic_DNA"/>
</dbReference>
<gene>
    <name evidence="1" type="ORF">HPG69_019497</name>
</gene>
<organism evidence="1 2">
    <name type="scientific">Diceros bicornis minor</name>
    <name type="common">South-central black rhinoceros</name>
    <dbReference type="NCBI Taxonomy" id="77932"/>
    <lineage>
        <taxon>Eukaryota</taxon>
        <taxon>Metazoa</taxon>
        <taxon>Chordata</taxon>
        <taxon>Craniata</taxon>
        <taxon>Vertebrata</taxon>
        <taxon>Euteleostomi</taxon>
        <taxon>Mammalia</taxon>
        <taxon>Eutheria</taxon>
        <taxon>Laurasiatheria</taxon>
        <taxon>Perissodactyla</taxon>
        <taxon>Rhinocerotidae</taxon>
        <taxon>Diceros</taxon>
    </lineage>
</organism>
<dbReference type="SUPFAM" id="SSF53067">
    <property type="entry name" value="Actin-like ATPase domain"/>
    <property type="match status" value="1"/>
</dbReference>
<dbReference type="InterPro" id="IPR004000">
    <property type="entry name" value="Actin"/>
</dbReference>
<keyword evidence="2" id="KW-1185">Reference proteome</keyword>
<evidence type="ECO:0000313" key="2">
    <source>
        <dbReference type="Proteomes" id="UP000551758"/>
    </source>
</evidence>
<dbReference type="Pfam" id="PF00022">
    <property type="entry name" value="Actin"/>
    <property type="match status" value="1"/>
</dbReference>
<dbReference type="Gene3D" id="3.30.420.40">
    <property type="match status" value="2"/>
</dbReference>
<dbReference type="Gene3D" id="3.90.640.10">
    <property type="entry name" value="Actin, Chain A, domain 4"/>
    <property type="match status" value="1"/>
</dbReference>
<dbReference type="Proteomes" id="UP000551758">
    <property type="component" value="Unassembled WGS sequence"/>
</dbReference>
<sequence>MLLTDALLNPKANQKKMTQIMLKTSSTLARGTWPRRPCVVDSSNKVTHTVPIYEGYALPHDILSLNLAGQDLRDCLRRSSQSVTTIAKQETEKLYCFALDLEQEMATTVSSFSLGKSCELADGQVKTIGNKWFHCPRALLAFLPGHGVLKHL</sequence>